<dbReference type="SMART" id="SM00332">
    <property type="entry name" value="PP2Cc"/>
    <property type="match status" value="1"/>
</dbReference>
<accession>A0A0M6XSI5</accession>
<keyword evidence="2" id="KW-0378">Hydrolase</keyword>
<dbReference type="InterPro" id="IPR001932">
    <property type="entry name" value="PPM-type_phosphatase-like_dom"/>
</dbReference>
<reference evidence="2 3" key="1">
    <citation type="submission" date="2015-07" db="EMBL/GenBank/DDBJ databases">
        <authorList>
            <person name="Noorani M."/>
        </authorList>
    </citation>
    <scope>NUCLEOTIDE SEQUENCE [LARGE SCALE GENOMIC DNA]</scope>
    <source>
        <strain evidence="2 3">CECT 5088</strain>
    </source>
</reference>
<proteinExistence type="predicted"/>
<dbReference type="RefSeq" id="WP_055682607.1">
    <property type="nucleotide sequence ID" value="NZ_CXPG01000019.1"/>
</dbReference>
<dbReference type="Proteomes" id="UP000048908">
    <property type="component" value="Unassembled WGS sequence"/>
</dbReference>
<organism evidence="2 3">
    <name type="scientific">Jannaschia rubra</name>
    <dbReference type="NCBI Taxonomy" id="282197"/>
    <lineage>
        <taxon>Bacteria</taxon>
        <taxon>Pseudomonadati</taxon>
        <taxon>Pseudomonadota</taxon>
        <taxon>Alphaproteobacteria</taxon>
        <taxon>Rhodobacterales</taxon>
        <taxon>Roseobacteraceae</taxon>
        <taxon>Jannaschia</taxon>
    </lineage>
</organism>
<evidence type="ECO:0000259" key="1">
    <source>
        <dbReference type="PROSITE" id="PS51746"/>
    </source>
</evidence>
<keyword evidence="3" id="KW-1185">Reference proteome</keyword>
<dbReference type="Pfam" id="PF13672">
    <property type="entry name" value="PP2C_2"/>
    <property type="match status" value="1"/>
</dbReference>
<protein>
    <submittedName>
        <fullName evidence="2">PP2C-family Ser/Thr phosphatase</fullName>
        <ecNumber evidence="2">3.1.3.16</ecNumber>
    </submittedName>
</protein>
<dbReference type="InterPro" id="IPR036457">
    <property type="entry name" value="PPM-type-like_dom_sf"/>
</dbReference>
<evidence type="ECO:0000313" key="3">
    <source>
        <dbReference type="Proteomes" id="UP000048908"/>
    </source>
</evidence>
<dbReference type="EC" id="3.1.3.16" evidence="2"/>
<gene>
    <name evidence="2" type="primary">pstP_1</name>
    <name evidence="2" type="ORF">JAN5088_01941</name>
</gene>
<dbReference type="AlphaFoldDB" id="A0A0M6XSI5"/>
<dbReference type="PROSITE" id="PS51746">
    <property type="entry name" value="PPM_2"/>
    <property type="match status" value="1"/>
</dbReference>
<dbReference type="SUPFAM" id="SSF81606">
    <property type="entry name" value="PP2C-like"/>
    <property type="match status" value="1"/>
</dbReference>
<dbReference type="EMBL" id="CXPG01000019">
    <property type="protein sequence ID" value="CTQ33161.1"/>
    <property type="molecule type" value="Genomic_DNA"/>
</dbReference>
<dbReference type="GO" id="GO:0004722">
    <property type="term" value="F:protein serine/threonine phosphatase activity"/>
    <property type="evidence" value="ECO:0007669"/>
    <property type="project" value="UniProtKB-EC"/>
</dbReference>
<name>A0A0M6XSI5_9RHOB</name>
<dbReference type="Gene3D" id="3.60.40.10">
    <property type="entry name" value="PPM-type phosphatase domain"/>
    <property type="match status" value="1"/>
</dbReference>
<evidence type="ECO:0000313" key="2">
    <source>
        <dbReference type="EMBL" id="CTQ33161.1"/>
    </source>
</evidence>
<dbReference type="STRING" id="282197.SAMN04488517_11623"/>
<dbReference type="SMART" id="SM00331">
    <property type="entry name" value="PP2C_SIG"/>
    <property type="match status" value="1"/>
</dbReference>
<dbReference type="OrthoDB" id="9801841at2"/>
<feature type="domain" description="PPM-type phosphatase" evidence="1">
    <location>
        <begin position="8"/>
        <end position="260"/>
    </location>
</feature>
<sequence>MWRSPEPRHDVASALVRGGRSQQEDAVLADFPCGTDGGIAVLSDGMGGHAAGDVASRIVVTEVHADPAFARPAFAADESAIPRHLARAAHAANAAVRHHVRTHPQTRGMGATLVSVVLVGDRMFWMSMGDSPLYLLRGGRLHRLDEDHSLAPRIDLMADRGLITPMAARDRSDRHCLTSVIPGGEVAGRDCPALPFALRPGDVVLMASDGVQVLDAATIGRILHRNRRRPAARIAACLLSALGDLADPDRDNVALCVIKPNPARAPAAAAPLAQGARP</sequence>